<name>A0A410WAB8_9CORY</name>
<sequence precursor="true">MNRSTKIAALSIFGAAILTPAAAQAATWDAWIQPSAPGVDVAGALPDWHIENGHAGAKAEDAIALSVAALGGKANAHASNLSGPAAIAVGEGAHVEAHGVNPGLAIGIAGPNTMVHIDGTTPVVCEGQAGFAGDFQTLTGCIAYTNIDGSTVTVPLSLR</sequence>
<organism evidence="1 2">
    <name type="scientific">Corynebacterium pelargi</name>
    <dbReference type="NCBI Taxonomy" id="1471400"/>
    <lineage>
        <taxon>Bacteria</taxon>
        <taxon>Bacillati</taxon>
        <taxon>Actinomycetota</taxon>
        <taxon>Actinomycetes</taxon>
        <taxon>Mycobacteriales</taxon>
        <taxon>Corynebacteriaceae</taxon>
        <taxon>Corynebacterium</taxon>
    </lineage>
</organism>
<dbReference type="AlphaFoldDB" id="A0A410WAB8"/>
<reference evidence="1 2" key="1">
    <citation type="submission" date="2019-01" db="EMBL/GenBank/DDBJ databases">
        <authorList>
            <person name="Ruckert C."/>
            <person name="Busche T."/>
            <person name="Kalinowski J."/>
        </authorList>
    </citation>
    <scope>NUCLEOTIDE SEQUENCE [LARGE SCALE GENOMIC DNA]</scope>
    <source>
        <strain evidence="1 2">136/3</strain>
    </source>
</reference>
<proteinExistence type="predicted"/>
<keyword evidence="2" id="KW-1185">Reference proteome</keyword>
<gene>
    <name evidence="1" type="ORF">CPELA_08170</name>
</gene>
<evidence type="ECO:0000313" key="2">
    <source>
        <dbReference type="Proteomes" id="UP000288929"/>
    </source>
</evidence>
<accession>A0A410WAB8</accession>
<evidence type="ECO:0000313" key="1">
    <source>
        <dbReference type="EMBL" id="QAU52890.1"/>
    </source>
</evidence>
<dbReference type="OrthoDB" id="4377432at2"/>
<dbReference type="RefSeq" id="WP_128890275.1">
    <property type="nucleotide sequence ID" value="NZ_BMCX01000002.1"/>
</dbReference>
<dbReference type="KEGG" id="cpeg:CPELA_08170"/>
<dbReference type="Proteomes" id="UP000288929">
    <property type="component" value="Chromosome"/>
</dbReference>
<protein>
    <submittedName>
        <fullName evidence="1">Uncharacterized protein</fullName>
    </submittedName>
</protein>
<dbReference type="EMBL" id="CP035299">
    <property type="protein sequence ID" value="QAU52890.1"/>
    <property type="molecule type" value="Genomic_DNA"/>
</dbReference>